<dbReference type="Gene3D" id="1.20.1250.20">
    <property type="entry name" value="MFS general substrate transporter like domains"/>
    <property type="match status" value="1"/>
</dbReference>
<dbReference type="EMBL" id="MCFE01000070">
    <property type="protein sequence ID" value="ORY01402.1"/>
    <property type="molecule type" value="Genomic_DNA"/>
</dbReference>
<accession>A0A1Y1YTN8</accession>
<sequence length="480" mass="52725">MSSNNISSRAADTPTPLPKRQLFIICVARAGEPISMTILFPFIYYVRDFNFVKDESEVGYYAGYIASSFAVAQVLTGIPWGILSDRIGRRPVILMGFFGTFMGTFLFGFSKSLTWAIVTRSMCGLLNGNVGVIKSMVAEITDLTNQSVAFSLLPLVWGVGSIVGPILGGLLSQPAEQYPSLFGQYEFFHTYPYFLPCFVSSMISLMGLILAFFYLEESLDAKARNPGLSERTPLLTETGASQDSEASASNGLLSAFTRNTVPVIIGYMLLALQSIITDEIIPIWAATTIVKGGLHFTTKQTGLFLSFCGLITPPLQWFLYPKFHKIFGPRRLYQLSMLLLAPVYFTIPFVSNLARDESDNGSRLVWAALLSLIGLRAACNVFSFTNCNILVANSAPSRRVLGSLNGINQVACSIMRAIGPTLGGTLWSWSLSHDYSFPFDFHFIFNFLSLIALATALETLLMKDSYVDDADEVVSQESSD</sequence>
<feature type="transmembrane region" description="Helical" evidence="6">
    <location>
        <begin position="191"/>
        <end position="215"/>
    </location>
</feature>
<feature type="transmembrane region" description="Helical" evidence="6">
    <location>
        <begin position="406"/>
        <end position="429"/>
    </location>
</feature>
<feature type="transmembrane region" description="Helical" evidence="6">
    <location>
        <begin position="264"/>
        <end position="290"/>
    </location>
</feature>
<feature type="transmembrane region" description="Helical" evidence="6">
    <location>
        <begin position="332"/>
        <end position="351"/>
    </location>
</feature>
<reference evidence="8 9" key="1">
    <citation type="submission" date="2016-07" db="EMBL/GenBank/DDBJ databases">
        <title>Pervasive Adenine N6-methylation of Active Genes in Fungi.</title>
        <authorList>
            <consortium name="DOE Joint Genome Institute"/>
            <person name="Mondo S.J."/>
            <person name="Dannebaum R.O."/>
            <person name="Kuo R.C."/>
            <person name="Labutti K."/>
            <person name="Haridas S."/>
            <person name="Kuo A."/>
            <person name="Salamov A."/>
            <person name="Ahrendt S.R."/>
            <person name="Lipzen A."/>
            <person name="Sullivan W."/>
            <person name="Andreopoulos W.B."/>
            <person name="Clum A."/>
            <person name="Lindquist E."/>
            <person name="Daum C."/>
            <person name="Ramamoorthy G.K."/>
            <person name="Gryganskyi A."/>
            <person name="Culley D."/>
            <person name="Magnuson J.K."/>
            <person name="James T.Y."/>
            <person name="O'Malley M.A."/>
            <person name="Stajich J.E."/>
            <person name="Spatafora J.W."/>
            <person name="Visel A."/>
            <person name="Grigoriev I.V."/>
        </authorList>
    </citation>
    <scope>NUCLEOTIDE SEQUENCE [LARGE SCALE GENOMIC DNA]</scope>
    <source>
        <strain evidence="8 9">CBS 931.73</strain>
    </source>
</reference>
<dbReference type="OrthoDB" id="10262656at2759"/>
<evidence type="ECO:0000259" key="7">
    <source>
        <dbReference type="PROSITE" id="PS50850"/>
    </source>
</evidence>
<dbReference type="PRINTS" id="PR01035">
    <property type="entry name" value="TCRTETA"/>
</dbReference>
<evidence type="ECO:0000256" key="1">
    <source>
        <dbReference type="ARBA" id="ARBA00004141"/>
    </source>
</evidence>
<dbReference type="InterPro" id="IPR036259">
    <property type="entry name" value="MFS_trans_sf"/>
</dbReference>
<keyword evidence="3 6" id="KW-0812">Transmembrane</keyword>
<dbReference type="PANTHER" id="PTHR23504">
    <property type="entry name" value="MAJOR FACILITATOR SUPERFAMILY DOMAIN-CONTAINING PROTEIN 10"/>
    <property type="match status" value="1"/>
</dbReference>
<dbReference type="Proteomes" id="UP000193498">
    <property type="component" value="Unassembled WGS sequence"/>
</dbReference>
<comment type="caution">
    <text evidence="8">The sequence shown here is derived from an EMBL/GenBank/DDBJ whole genome shotgun (WGS) entry which is preliminary data.</text>
</comment>
<comment type="subcellular location">
    <subcellularLocation>
        <location evidence="1">Membrane</location>
        <topology evidence="1">Multi-pass membrane protein</topology>
    </subcellularLocation>
</comment>
<dbReference type="InParanoid" id="A0A1Y1YTN8"/>
<dbReference type="InterPro" id="IPR001958">
    <property type="entry name" value="Tet-R_TetA/multi-R_MdtG-like"/>
</dbReference>
<keyword evidence="9" id="KW-1185">Reference proteome</keyword>
<evidence type="ECO:0000313" key="8">
    <source>
        <dbReference type="EMBL" id="ORY01402.1"/>
    </source>
</evidence>
<organism evidence="8 9">
    <name type="scientific">Basidiobolus meristosporus CBS 931.73</name>
    <dbReference type="NCBI Taxonomy" id="1314790"/>
    <lineage>
        <taxon>Eukaryota</taxon>
        <taxon>Fungi</taxon>
        <taxon>Fungi incertae sedis</taxon>
        <taxon>Zoopagomycota</taxon>
        <taxon>Entomophthoromycotina</taxon>
        <taxon>Basidiobolomycetes</taxon>
        <taxon>Basidiobolales</taxon>
        <taxon>Basidiobolaceae</taxon>
        <taxon>Basidiobolus</taxon>
    </lineage>
</organism>
<evidence type="ECO:0000256" key="4">
    <source>
        <dbReference type="ARBA" id="ARBA00022989"/>
    </source>
</evidence>
<evidence type="ECO:0000256" key="2">
    <source>
        <dbReference type="ARBA" id="ARBA00022448"/>
    </source>
</evidence>
<keyword evidence="5 6" id="KW-0472">Membrane</keyword>
<feature type="transmembrane region" description="Helical" evidence="6">
    <location>
        <begin position="302"/>
        <end position="320"/>
    </location>
</feature>
<evidence type="ECO:0000256" key="3">
    <source>
        <dbReference type="ARBA" id="ARBA00022692"/>
    </source>
</evidence>
<dbReference type="GO" id="GO:0016020">
    <property type="term" value="C:membrane"/>
    <property type="evidence" value="ECO:0007669"/>
    <property type="project" value="UniProtKB-SubCell"/>
</dbReference>
<gene>
    <name evidence="8" type="ORF">K493DRAFT_312455</name>
</gene>
<feature type="domain" description="Major facilitator superfamily (MFS) profile" evidence="7">
    <location>
        <begin position="1"/>
        <end position="467"/>
    </location>
</feature>
<dbReference type="GO" id="GO:0022857">
    <property type="term" value="F:transmembrane transporter activity"/>
    <property type="evidence" value="ECO:0007669"/>
    <property type="project" value="InterPro"/>
</dbReference>
<feature type="transmembrane region" description="Helical" evidence="6">
    <location>
        <begin position="21"/>
        <end position="46"/>
    </location>
</feature>
<keyword evidence="4 6" id="KW-1133">Transmembrane helix</keyword>
<dbReference type="InterPro" id="IPR020846">
    <property type="entry name" value="MFS_dom"/>
</dbReference>
<feature type="transmembrane region" description="Helical" evidence="6">
    <location>
        <begin position="441"/>
        <end position="461"/>
    </location>
</feature>
<feature type="transmembrane region" description="Helical" evidence="6">
    <location>
        <begin position="58"/>
        <end position="80"/>
    </location>
</feature>
<feature type="transmembrane region" description="Helical" evidence="6">
    <location>
        <begin position="363"/>
        <end position="385"/>
    </location>
</feature>
<feature type="transmembrane region" description="Helical" evidence="6">
    <location>
        <begin position="149"/>
        <end position="171"/>
    </location>
</feature>
<dbReference type="SUPFAM" id="SSF103473">
    <property type="entry name" value="MFS general substrate transporter"/>
    <property type="match status" value="1"/>
</dbReference>
<dbReference type="PROSITE" id="PS50850">
    <property type="entry name" value="MFS"/>
    <property type="match status" value="1"/>
</dbReference>
<feature type="transmembrane region" description="Helical" evidence="6">
    <location>
        <begin position="115"/>
        <end position="137"/>
    </location>
</feature>
<dbReference type="InterPro" id="IPR011701">
    <property type="entry name" value="MFS"/>
</dbReference>
<protein>
    <submittedName>
        <fullName evidence="8">MFS general substrate transporter</fullName>
    </submittedName>
</protein>
<dbReference type="Pfam" id="PF07690">
    <property type="entry name" value="MFS_1"/>
    <property type="match status" value="1"/>
</dbReference>
<evidence type="ECO:0000256" key="5">
    <source>
        <dbReference type="ARBA" id="ARBA00023136"/>
    </source>
</evidence>
<proteinExistence type="predicted"/>
<dbReference type="AlphaFoldDB" id="A0A1Y1YTN8"/>
<dbReference type="PANTHER" id="PTHR23504:SF15">
    <property type="entry name" value="MAJOR FACILITATOR SUPERFAMILY (MFS) PROFILE DOMAIN-CONTAINING PROTEIN"/>
    <property type="match status" value="1"/>
</dbReference>
<name>A0A1Y1YTN8_9FUNG</name>
<feature type="transmembrane region" description="Helical" evidence="6">
    <location>
        <begin position="92"/>
        <end position="109"/>
    </location>
</feature>
<dbReference type="CDD" id="cd17330">
    <property type="entry name" value="MFS_SLC46_TetA_like"/>
    <property type="match status" value="1"/>
</dbReference>
<evidence type="ECO:0000256" key="6">
    <source>
        <dbReference type="SAM" id="Phobius"/>
    </source>
</evidence>
<keyword evidence="2" id="KW-0813">Transport</keyword>
<evidence type="ECO:0000313" key="9">
    <source>
        <dbReference type="Proteomes" id="UP000193498"/>
    </source>
</evidence>